<evidence type="ECO:0000313" key="3">
    <source>
        <dbReference type="Proteomes" id="UP000756921"/>
    </source>
</evidence>
<sequence length="428" mass="47841">MPGLFTPPPLQRCDPRPRLYEPVPRFSTVSSETSGLQVTDEDHATKKRSRYDDVPLQSSAFTFTANPQNTNLLSHSQSYSRSSLRSPPPLANDRYELAGGVEVTDRFVRQNGNLDDYFHLEKQREMWSTPTSPNYGIPPHLQPAERPVTPPSAKPRMLNQLMNIVGGVAGKLYQFCAVPFCGFQAGGGQAYSLDNKEVAAKLGLHDNDTSLPNGATQKVVPTNYSDNDYGVESIDSVREERPGAKRQRTAESWVVVNNQEDIVSRPCTPRIAARRVPDHTRSPSQIPRPVSRASMATPAHKRPSLIPVSRRSTMDRTSFHGSASTHPQSLDHARSYSRQSYGSPVLSNDKSSKKKSPLPPESQRLVSKLRREEVEDDARMRRMSSQMSAMLREAREALGSKFEIEDEYMDDDDVDDSFHANSTPLFSR</sequence>
<feature type="compositionally biased region" description="Low complexity" evidence="1">
    <location>
        <begin position="72"/>
        <end position="85"/>
    </location>
</feature>
<name>A0A9P6GFE9_9PLEO</name>
<dbReference type="Proteomes" id="UP000756921">
    <property type="component" value="Unassembled WGS sequence"/>
</dbReference>
<organism evidence="2 3">
    <name type="scientific">Paraphaeosphaeria minitans</name>
    <dbReference type="NCBI Taxonomy" id="565426"/>
    <lineage>
        <taxon>Eukaryota</taxon>
        <taxon>Fungi</taxon>
        <taxon>Dikarya</taxon>
        <taxon>Ascomycota</taxon>
        <taxon>Pezizomycotina</taxon>
        <taxon>Dothideomycetes</taxon>
        <taxon>Pleosporomycetidae</taxon>
        <taxon>Pleosporales</taxon>
        <taxon>Massarineae</taxon>
        <taxon>Didymosphaeriaceae</taxon>
        <taxon>Paraphaeosphaeria</taxon>
    </lineage>
</organism>
<dbReference type="OrthoDB" id="5138418at2759"/>
<dbReference type="AlphaFoldDB" id="A0A9P6GFE9"/>
<keyword evidence="3" id="KW-1185">Reference proteome</keyword>
<feature type="region of interest" description="Disordered" evidence="1">
    <location>
        <begin position="1"/>
        <end position="51"/>
    </location>
</feature>
<feature type="compositionally biased region" description="Polar residues" evidence="1">
    <location>
        <begin position="336"/>
        <end position="349"/>
    </location>
</feature>
<feature type="compositionally biased region" description="Polar residues" evidence="1">
    <location>
        <begin position="319"/>
        <end position="328"/>
    </location>
</feature>
<feature type="region of interest" description="Disordered" evidence="1">
    <location>
        <begin position="67"/>
        <end position="87"/>
    </location>
</feature>
<comment type="caution">
    <text evidence="2">The sequence shown here is derived from an EMBL/GenBank/DDBJ whole genome shotgun (WGS) entry which is preliminary data.</text>
</comment>
<evidence type="ECO:0000313" key="2">
    <source>
        <dbReference type="EMBL" id="KAF9734399.1"/>
    </source>
</evidence>
<dbReference type="EMBL" id="WJXW01000007">
    <property type="protein sequence ID" value="KAF9734399.1"/>
    <property type="molecule type" value="Genomic_DNA"/>
</dbReference>
<protein>
    <submittedName>
        <fullName evidence="2">Uncharacterized protein</fullName>
    </submittedName>
</protein>
<feature type="compositionally biased region" description="Polar residues" evidence="1">
    <location>
        <begin position="27"/>
        <end position="37"/>
    </location>
</feature>
<feature type="compositionally biased region" description="Pro residues" evidence="1">
    <location>
        <begin position="1"/>
        <end position="10"/>
    </location>
</feature>
<reference evidence="2" key="1">
    <citation type="journal article" date="2020" name="Mol. Plant Microbe Interact.">
        <title>Genome Sequence of the Biocontrol Agent Coniothyrium minitans strain Conio (IMI 134523).</title>
        <authorList>
            <person name="Patel D."/>
            <person name="Shittu T.A."/>
            <person name="Baroncelli R."/>
            <person name="Muthumeenakshi S."/>
            <person name="Osborne T.H."/>
            <person name="Janganan T.K."/>
            <person name="Sreenivasaprasad S."/>
        </authorList>
    </citation>
    <scope>NUCLEOTIDE SEQUENCE</scope>
    <source>
        <strain evidence="2">Conio</strain>
    </source>
</reference>
<gene>
    <name evidence="2" type="ORF">PMIN01_07302</name>
</gene>
<accession>A0A9P6GFE9</accession>
<proteinExistence type="predicted"/>
<evidence type="ECO:0000256" key="1">
    <source>
        <dbReference type="SAM" id="MobiDB-lite"/>
    </source>
</evidence>
<feature type="region of interest" description="Disordered" evidence="1">
    <location>
        <begin position="270"/>
        <end position="365"/>
    </location>
</feature>